<keyword evidence="3 6" id="KW-0812">Transmembrane</keyword>
<dbReference type="GO" id="GO:0015658">
    <property type="term" value="F:branched-chain amino acid transmembrane transporter activity"/>
    <property type="evidence" value="ECO:0007669"/>
    <property type="project" value="InterPro"/>
</dbReference>
<sequence length="337" mass="37122">MQEVSKPTKSTVWNVLRGTILEHKGAVIGVLFIGTVVAYMLQERYLALILCFICINSIAVSGLDILFGYTGQVSFGHAGFYAIGAYGSTLLSMKLGIPVILSVILAALLATFFGMIIAFPASKLVKHFLSLLTIAFGQMVFMFISVTDKITNGFSGIMNVPNITFFGYTFVSNQSYFFLFALVTLLVIISKKRLINSRVGRAFIALRENPHAAAGMGINVRYYKILAFSLSAFLTGLAGAFYAHLVGFISPDTFMSNQSNIFMTMLLFGGIASYLGPVIGSAILVIVTELMQSFVSYQMLIYAFFILAVLFYLPNGVVGIYEKMRMILLRRKERKVN</sequence>
<evidence type="ECO:0000256" key="1">
    <source>
        <dbReference type="ARBA" id="ARBA00004651"/>
    </source>
</evidence>
<reference evidence="7 8" key="1">
    <citation type="submission" date="2016-10" db="EMBL/GenBank/DDBJ databases">
        <authorList>
            <person name="de Groot N.N."/>
        </authorList>
    </citation>
    <scope>NUCLEOTIDE SEQUENCE [LARGE SCALE GENOMIC DNA]</scope>
    <source>
        <strain evidence="7 8">CGMCC 1.5058</strain>
    </source>
</reference>
<feature type="transmembrane region" description="Helical" evidence="6">
    <location>
        <begin position="261"/>
        <end position="287"/>
    </location>
</feature>
<evidence type="ECO:0000256" key="3">
    <source>
        <dbReference type="ARBA" id="ARBA00022692"/>
    </source>
</evidence>
<dbReference type="Pfam" id="PF02653">
    <property type="entry name" value="BPD_transp_2"/>
    <property type="match status" value="1"/>
</dbReference>
<feature type="transmembrane region" description="Helical" evidence="6">
    <location>
        <begin position="21"/>
        <end position="41"/>
    </location>
</feature>
<organism evidence="7 8">
    <name type="scientific">Proteiniclasticum ruminis</name>
    <dbReference type="NCBI Taxonomy" id="398199"/>
    <lineage>
        <taxon>Bacteria</taxon>
        <taxon>Bacillati</taxon>
        <taxon>Bacillota</taxon>
        <taxon>Clostridia</taxon>
        <taxon>Eubacteriales</taxon>
        <taxon>Clostridiaceae</taxon>
        <taxon>Proteiniclasticum</taxon>
    </lineage>
</organism>
<dbReference type="PANTHER" id="PTHR30482">
    <property type="entry name" value="HIGH-AFFINITY BRANCHED-CHAIN AMINO ACID TRANSPORT SYSTEM PERMEASE"/>
    <property type="match status" value="1"/>
</dbReference>
<feature type="transmembrane region" description="Helical" evidence="6">
    <location>
        <begin position="99"/>
        <end position="121"/>
    </location>
</feature>
<dbReference type="InterPro" id="IPR043428">
    <property type="entry name" value="LivM-like"/>
</dbReference>
<evidence type="ECO:0000256" key="4">
    <source>
        <dbReference type="ARBA" id="ARBA00022989"/>
    </source>
</evidence>
<keyword evidence="5 6" id="KW-0472">Membrane</keyword>
<dbReference type="InterPro" id="IPR001851">
    <property type="entry name" value="ABC_transp_permease"/>
</dbReference>
<keyword evidence="2" id="KW-1003">Cell membrane</keyword>
<dbReference type="GO" id="GO:0005886">
    <property type="term" value="C:plasma membrane"/>
    <property type="evidence" value="ECO:0007669"/>
    <property type="project" value="UniProtKB-SubCell"/>
</dbReference>
<evidence type="ECO:0000313" key="8">
    <source>
        <dbReference type="Proteomes" id="UP000183255"/>
    </source>
</evidence>
<evidence type="ECO:0000313" key="7">
    <source>
        <dbReference type="EMBL" id="SDI34625.1"/>
    </source>
</evidence>
<dbReference type="EMBL" id="FNDZ01000002">
    <property type="protein sequence ID" value="SDI34625.1"/>
    <property type="molecule type" value="Genomic_DNA"/>
</dbReference>
<dbReference type="AlphaFoldDB" id="A0A1G8JU17"/>
<proteinExistence type="predicted"/>
<feature type="transmembrane region" description="Helical" evidence="6">
    <location>
        <begin position="166"/>
        <end position="189"/>
    </location>
</feature>
<feature type="transmembrane region" description="Helical" evidence="6">
    <location>
        <begin position="225"/>
        <end position="249"/>
    </location>
</feature>
<dbReference type="PANTHER" id="PTHR30482:SF10">
    <property type="entry name" value="HIGH-AFFINITY BRANCHED-CHAIN AMINO ACID TRANSPORT PROTEIN BRAE"/>
    <property type="match status" value="1"/>
</dbReference>
<keyword evidence="4 6" id="KW-1133">Transmembrane helix</keyword>
<dbReference type="CDD" id="cd06581">
    <property type="entry name" value="TM_PBP1_LivM_like"/>
    <property type="match status" value="1"/>
</dbReference>
<feature type="transmembrane region" description="Helical" evidence="6">
    <location>
        <begin position="47"/>
        <end position="67"/>
    </location>
</feature>
<feature type="transmembrane region" description="Helical" evidence="6">
    <location>
        <begin position="128"/>
        <end position="146"/>
    </location>
</feature>
<gene>
    <name evidence="7" type="ORF">SAMN05421804_102110</name>
</gene>
<evidence type="ECO:0000256" key="2">
    <source>
        <dbReference type="ARBA" id="ARBA00022475"/>
    </source>
</evidence>
<feature type="transmembrane region" description="Helical" evidence="6">
    <location>
        <begin position="299"/>
        <end position="321"/>
    </location>
</feature>
<dbReference type="RefSeq" id="WP_031577653.1">
    <property type="nucleotide sequence ID" value="NZ_FNDZ01000002.1"/>
</dbReference>
<protein>
    <submittedName>
        <fullName evidence="7">Branched-chain amino acid transport system permease protein</fullName>
    </submittedName>
</protein>
<accession>A0A1G8JU17</accession>
<evidence type="ECO:0000256" key="6">
    <source>
        <dbReference type="SAM" id="Phobius"/>
    </source>
</evidence>
<comment type="subcellular location">
    <subcellularLocation>
        <location evidence="1">Cell membrane</location>
        <topology evidence="1">Multi-pass membrane protein</topology>
    </subcellularLocation>
</comment>
<name>A0A1G8JU17_9CLOT</name>
<evidence type="ECO:0000256" key="5">
    <source>
        <dbReference type="ARBA" id="ARBA00023136"/>
    </source>
</evidence>
<dbReference type="Proteomes" id="UP000183255">
    <property type="component" value="Unassembled WGS sequence"/>
</dbReference>